<gene>
    <name evidence="1" type="ORF">MM415B04950_0009</name>
</gene>
<accession>A0A6M3LRF2</accession>
<reference evidence="1" key="1">
    <citation type="submission" date="2020-03" db="EMBL/GenBank/DDBJ databases">
        <title>The deep terrestrial virosphere.</title>
        <authorList>
            <person name="Holmfeldt K."/>
            <person name="Nilsson E."/>
            <person name="Simone D."/>
            <person name="Lopez-Fernandez M."/>
            <person name="Wu X."/>
            <person name="de Brujin I."/>
            <person name="Lundin D."/>
            <person name="Andersson A."/>
            <person name="Bertilsson S."/>
            <person name="Dopson M."/>
        </authorList>
    </citation>
    <scope>NUCLEOTIDE SEQUENCE</scope>
    <source>
        <strain evidence="1">MM415B04950</strain>
    </source>
</reference>
<organism evidence="1">
    <name type="scientific">viral metagenome</name>
    <dbReference type="NCBI Taxonomy" id="1070528"/>
    <lineage>
        <taxon>unclassified sequences</taxon>
        <taxon>metagenomes</taxon>
        <taxon>organismal metagenomes</taxon>
    </lineage>
</organism>
<dbReference type="AlphaFoldDB" id="A0A6M3LRF2"/>
<proteinExistence type="predicted"/>
<evidence type="ECO:0000313" key="1">
    <source>
        <dbReference type="EMBL" id="QJA96064.1"/>
    </source>
</evidence>
<name>A0A6M3LRF2_9ZZZZ</name>
<protein>
    <submittedName>
        <fullName evidence="1">Uncharacterized protein</fullName>
    </submittedName>
</protein>
<sequence>MSPELQEAIQSATTVGIKTDGFGPKKRHSERLVTLLVRSVIRELPADMTVSEILEEIGE</sequence>
<dbReference type="EMBL" id="MT143367">
    <property type="protein sequence ID" value="QJA96064.1"/>
    <property type="molecule type" value="Genomic_DNA"/>
</dbReference>